<sequence length="288" mass="30386">MAYSCAARLPCRETLATAHQRLNARNPLVHCLTNPVTAHFVANTLLAIGASPVMADHPDEAGEVARQADALLINLGTPSDSRLAAMQRATRAAREAERPWVLDPIGAGGLPRRRELALELMQHHPGVIRGNASEILGLAQQHSGGRGVDSAHTPREAHQAAHELLSRAGGVAISGASDQLFGMAEQAGQPRPLCMTIEGGSQWLPRVAGTGCALGAMVAAYAAVCTDLPTAMLAAHLHAAAAAERAEARAHGPGSFATAWLDALASVEPARLMERRVKIHWLDDYGRH</sequence>
<dbReference type="Proteomes" id="UP000281975">
    <property type="component" value="Unassembled WGS sequence"/>
</dbReference>
<protein>
    <recommendedName>
        <fullName evidence="11">Hydroxyethylthiazole kinase</fullName>
        <ecNumber evidence="11">2.7.1.50</ecNumber>
    </recommendedName>
    <alternativeName>
        <fullName evidence="11">4-methyl-5-beta-hydroxyethylthiazole kinase</fullName>
        <shortName evidence="11">TH kinase</shortName>
        <shortName evidence="11">Thz kinase</shortName>
    </alternativeName>
</protein>
<dbReference type="CDD" id="cd01170">
    <property type="entry name" value="THZ_kinase"/>
    <property type="match status" value="1"/>
</dbReference>
<dbReference type="SUPFAM" id="SSF53613">
    <property type="entry name" value="Ribokinase-like"/>
    <property type="match status" value="1"/>
</dbReference>
<proteinExistence type="inferred from homology"/>
<comment type="function">
    <text evidence="11">Catalyzes the phosphorylation of the hydroxyl group of 4-methyl-5-beta-hydroxyethylthiazole (THZ).</text>
</comment>
<accession>A0A420WWR2</accession>
<evidence type="ECO:0000256" key="1">
    <source>
        <dbReference type="ARBA" id="ARBA00001771"/>
    </source>
</evidence>
<keyword evidence="7 11" id="KW-0418">Kinase</keyword>
<feature type="binding site" evidence="11">
    <location>
        <position position="174"/>
    </location>
    <ligand>
        <name>ATP</name>
        <dbReference type="ChEBI" id="CHEBI:30616"/>
    </ligand>
</feature>
<comment type="similarity">
    <text evidence="11">Belongs to the Thz kinase family.</text>
</comment>
<evidence type="ECO:0000256" key="6">
    <source>
        <dbReference type="ARBA" id="ARBA00022741"/>
    </source>
</evidence>
<dbReference type="GO" id="GO:0000287">
    <property type="term" value="F:magnesium ion binding"/>
    <property type="evidence" value="ECO:0007669"/>
    <property type="project" value="UniProtKB-UniRule"/>
</dbReference>
<dbReference type="UniPathway" id="UPA00060">
    <property type="reaction ID" value="UER00139"/>
</dbReference>
<reference evidence="12 13" key="1">
    <citation type="submission" date="2018-10" db="EMBL/GenBank/DDBJ databases">
        <title>Genomic Encyclopedia of Type Strains, Phase IV (KMG-IV): sequencing the most valuable type-strain genomes for metagenomic binning, comparative biology and taxonomic classification.</title>
        <authorList>
            <person name="Goeker M."/>
        </authorList>
    </citation>
    <scope>NUCLEOTIDE SEQUENCE [LARGE SCALE GENOMIC DNA]</scope>
    <source>
        <strain evidence="12 13">DSM 23229</strain>
    </source>
</reference>
<dbReference type="InterPro" id="IPR000417">
    <property type="entry name" value="Hyethyz_kinase"/>
</dbReference>
<evidence type="ECO:0000256" key="10">
    <source>
        <dbReference type="ARBA" id="ARBA00022977"/>
    </source>
</evidence>
<dbReference type="GO" id="GO:0009228">
    <property type="term" value="P:thiamine biosynthetic process"/>
    <property type="evidence" value="ECO:0007669"/>
    <property type="project" value="UniProtKB-KW"/>
</dbReference>
<evidence type="ECO:0000256" key="2">
    <source>
        <dbReference type="ARBA" id="ARBA00001946"/>
    </source>
</evidence>
<dbReference type="RefSeq" id="WP_121173019.1">
    <property type="nucleotide sequence ID" value="NZ_RBIN01000005.1"/>
</dbReference>
<dbReference type="GO" id="GO:0009229">
    <property type="term" value="P:thiamine diphosphate biosynthetic process"/>
    <property type="evidence" value="ECO:0007669"/>
    <property type="project" value="UniProtKB-UniRule"/>
</dbReference>
<dbReference type="Pfam" id="PF02110">
    <property type="entry name" value="HK"/>
    <property type="match status" value="1"/>
</dbReference>
<feature type="binding site" evidence="11">
    <location>
        <position position="54"/>
    </location>
    <ligand>
        <name>substrate</name>
    </ligand>
</feature>
<dbReference type="OrthoDB" id="8909021at2"/>
<dbReference type="EMBL" id="RBIN01000005">
    <property type="protein sequence ID" value="RKR03556.1"/>
    <property type="molecule type" value="Genomic_DNA"/>
</dbReference>
<organism evidence="12 13">
    <name type="scientific">Kushneria sinocarnis</name>
    <dbReference type="NCBI Taxonomy" id="595502"/>
    <lineage>
        <taxon>Bacteria</taxon>
        <taxon>Pseudomonadati</taxon>
        <taxon>Pseudomonadota</taxon>
        <taxon>Gammaproteobacteria</taxon>
        <taxon>Oceanospirillales</taxon>
        <taxon>Halomonadaceae</taxon>
        <taxon>Kushneria</taxon>
    </lineage>
</organism>
<keyword evidence="6 11" id="KW-0547">Nucleotide-binding</keyword>
<keyword evidence="13" id="KW-1185">Reference proteome</keyword>
<dbReference type="PRINTS" id="PR01099">
    <property type="entry name" value="HYETHTZKNASE"/>
</dbReference>
<evidence type="ECO:0000256" key="3">
    <source>
        <dbReference type="ARBA" id="ARBA00004868"/>
    </source>
</evidence>
<keyword evidence="9 11" id="KW-0460">Magnesium</keyword>
<evidence type="ECO:0000256" key="9">
    <source>
        <dbReference type="ARBA" id="ARBA00022842"/>
    </source>
</evidence>
<evidence type="ECO:0000256" key="11">
    <source>
        <dbReference type="HAMAP-Rule" id="MF_00228"/>
    </source>
</evidence>
<feature type="binding site" evidence="11">
    <location>
        <position position="129"/>
    </location>
    <ligand>
        <name>ATP</name>
        <dbReference type="ChEBI" id="CHEBI:30616"/>
    </ligand>
</feature>
<comment type="catalytic activity">
    <reaction evidence="1 11">
        <text>5-(2-hydroxyethyl)-4-methylthiazole + ATP = 4-methyl-5-(2-phosphooxyethyl)-thiazole + ADP + H(+)</text>
        <dbReference type="Rhea" id="RHEA:24212"/>
        <dbReference type="ChEBI" id="CHEBI:15378"/>
        <dbReference type="ChEBI" id="CHEBI:17957"/>
        <dbReference type="ChEBI" id="CHEBI:30616"/>
        <dbReference type="ChEBI" id="CHEBI:58296"/>
        <dbReference type="ChEBI" id="CHEBI:456216"/>
        <dbReference type="EC" id="2.7.1.50"/>
    </reaction>
</comment>
<comment type="pathway">
    <text evidence="3 11">Cofactor biosynthesis; thiamine diphosphate biosynthesis; 4-methyl-5-(2-phosphoethyl)-thiazole from 5-(2-hydroxyethyl)-4-methylthiazole: step 1/1.</text>
</comment>
<evidence type="ECO:0000256" key="5">
    <source>
        <dbReference type="ARBA" id="ARBA00022723"/>
    </source>
</evidence>
<dbReference type="HAMAP" id="MF_00228">
    <property type="entry name" value="Thz_kinase"/>
    <property type="match status" value="1"/>
</dbReference>
<evidence type="ECO:0000313" key="12">
    <source>
        <dbReference type="EMBL" id="RKR03556.1"/>
    </source>
</evidence>
<keyword evidence="5 11" id="KW-0479">Metal-binding</keyword>
<comment type="cofactor">
    <cofactor evidence="2 11">
        <name>Mg(2+)</name>
        <dbReference type="ChEBI" id="CHEBI:18420"/>
    </cofactor>
</comment>
<dbReference type="NCBIfam" id="NF006830">
    <property type="entry name" value="PRK09355.1"/>
    <property type="match status" value="1"/>
</dbReference>
<gene>
    <name evidence="11" type="primary">thiM</name>
    <name evidence="12" type="ORF">C7446_2083</name>
</gene>
<keyword evidence="10 11" id="KW-0784">Thiamine biosynthesis</keyword>
<keyword evidence="4 11" id="KW-0808">Transferase</keyword>
<dbReference type="AlphaFoldDB" id="A0A420WWR2"/>
<dbReference type="EC" id="2.7.1.50" evidence="11"/>
<evidence type="ECO:0000256" key="7">
    <source>
        <dbReference type="ARBA" id="ARBA00022777"/>
    </source>
</evidence>
<dbReference type="Gene3D" id="3.40.1190.20">
    <property type="match status" value="1"/>
</dbReference>
<dbReference type="GO" id="GO:0004417">
    <property type="term" value="F:hydroxyethylthiazole kinase activity"/>
    <property type="evidence" value="ECO:0007669"/>
    <property type="project" value="UniProtKB-UniRule"/>
</dbReference>
<evidence type="ECO:0000256" key="8">
    <source>
        <dbReference type="ARBA" id="ARBA00022840"/>
    </source>
</evidence>
<comment type="caution">
    <text evidence="12">The sequence shown here is derived from an EMBL/GenBank/DDBJ whole genome shotgun (WGS) entry which is preliminary data.</text>
</comment>
<name>A0A420WWR2_9GAMM</name>
<feature type="binding site" evidence="11">
    <location>
        <position position="209"/>
    </location>
    <ligand>
        <name>substrate</name>
    </ligand>
</feature>
<dbReference type="PIRSF" id="PIRSF000513">
    <property type="entry name" value="Thz_kinase"/>
    <property type="match status" value="1"/>
</dbReference>
<keyword evidence="8 11" id="KW-0067">ATP-binding</keyword>
<dbReference type="GO" id="GO:0005524">
    <property type="term" value="F:ATP binding"/>
    <property type="evidence" value="ECO:0007669"/>
    <property type="project" value="UniProtKB-UniRule"/>
</dbReference>
<evidence type="ECO:0000313" key="13">
    <source>
        <dbReference type="Proteomes" id="UP000281975"/>
    </source>
</evidence>
<dbReference type="InterPro" id="IPR029056">
    <property type="entry name" value="Ribokinase-like"/>
</dbReference>
<evidence type="ECO:0000256" key="4">
    <source>
        <dbReference type="ARBA" id="ARBA00022679"/>
    </source>
</evidence>